<keyword evidence="2" id="KW-1185">Reference proteome</keyword>
<evidence type="ECO:0000313" key="2">
    <source>
        <dbReference type="Proteomes" id="UP000077315"/>
    </source>
</evidence>
<gene>
    <name evidence="1" type="ORF">PHYBLDRAFT_141895</name>
</gene>
<organism evidence="1 2">
    <name type="scientific">Phycomyces blakesleeanus (strain ATCC 8743b / DSM 1359 / FGSC 10004 / NBRC 33097 / NRRL 1555)</name>
    <dbReference type="NCBI Taxonomy" id="763407"/>
    <lineage>
        <taxon>Eukaryota</taxon>
        <taxon>Fungi</taxon>
        <taxon>Fungi incertae sedis</taxon>
        <taxon>Mucoromycota</taxon>
        <taxon>Mucoromycotina</taxon>
        <taxon>Mucoromycetes</taxon>
        <taxon>Mucorales</taxon>
        <taxon>Phycomycetaceae</taxon>
        <taxon>Phycomyces</taxon>
    </lineage>
</organism>
<dbReference type="EMBL" id="KV440974">
    <property type="protein sequence ID" value="OAD78036.1"/>
    <property type="molecule type" value="Genomic_DNA"/>
</dbReference>
<proteinExistence type="predicted"/>
<dbReference type="GeneID" id="28991596"/>
<evidence type="ECO:0000313" key="1">
    <source>
        <dbReference type="EMBL" id="OAD78036.1"/>
    </source>
</evidence>
<protein>
    <submittedName>
        <fullName evidence="1">Uncharacterized protein</fullName>
    </submittedName>
</protein>
<accession>A0A167PIW0</accession>
<dbReference type="InParanoid" id="A0A167PIW0"/>
<dbReference type="Proteomes" id="UP000077315">
    <property type="component" value="Unassembled WGS sequence"/>
</dbReference>
<name>A0A167PIW0_PHYB8</name>
<dbReference type="STRING" id="763407.A0A167PIW0"/>
<dbReference type="VEuPathDB" id="FungiDB:PHYBLDRAFT_141895"/>
<dbReference type="AlphaFoldDB" id="A0A167PIW0"/>
<sequence>MNNNFATPIEKMYSVKTNLSFPKNGYPDKQSVLQAVNNYALSNNFTIKIKDGKFPTLHLACAKAGTYCNKRNISEDKRKKVPNSSLTGYLYILRFSYKKNSNRYLLLPARGNNEHCHNHPITSENLSSSCQGRIATDIFLCLPVATMNIATTTLLPLRTWLLPIKEE</sequence>
<dbReference type="OrthoDB" id="167809at2759"/>
<dbReference type="RefSeq" id="XP_018296076.1">
    <property type="nucleotide sequence ID" value="XM_018430690.1"/>
</dbReference>
<reference evidence="2" key="1">
    <citation type="submission" date="2015-06" db="EMBL/GenBank/DDBJ databases">
        <title>Expansion of signal transduction pathways in fungi by whole-genome duplication.</title>
        <authorList>
            <consortium name="DOE Joint Genome Institute"/>
            <person name="Corrochano L.M."/>
            <person name="Kuo A."/>
            <person name="Marcet-Houben M."/>
            <person name="Polaino S."/>
            <person name="Salamov A."/>
            <person name="Villalobos J.M."/>
            <person name="Alvarez M.I."/>
            <person name="Avalos J."/>
            <person name="Benito E.P."/>
            <person name="Benoit I."/>
            <person name="Burger G."/>
            <person name="Camino L.P."/>
            <person name="Canovas D."/>
            <person name="Cerda-Olmedo E."/>
            <person name="Cheng J.-F."/>
            <person name="Dominguez A."/>
            <person name="Elias M."/>
            <person name="Eslava A.P."/>
            <person name="Glaser F."/>
            <person name="Grimwood J."/>
            <person name="Gutierrez G."/>
            <person name="Heitman J."/>
            <person name="Henrissat B."/>
            <person name="Iturriaga E.A."/>
            <person name="Lang B.F."/>
            <person name="Lavin J.L."/>
            <person name="Lee S."/>
            <person name="Li W."/>
            <person name="Lindquist E."/>
            <person name="Lopez-Garcia S."/>
            <person name="Luque E.M."/>
            <person name="Marcos A.T."/>
            <person name="Martin J."/>
            <person name="McCluskey K."/>
            <person name="Medina H.R."/>
            <person name="Miralles-Duran A."/>
            <person name="Miyazaki A."/>
            <person name="Munoz-Torres E."/>
            <person name="Oguiza J.A."/>
            <person name="Ohm R."/>
            <person name="Olmedo M."/>
            <person name="Orejas M."/>
            <person name="Ortiz-Castellanos L."/>
            <person name="Pisabarro A.G."/>
            <person name="Rodriguez-Romero J."/>
            <person name="Ruiz-Herrera J."/>
            <person name="Ruiz-Vazquez R."/>
            <person name="Sanz C."/>
            <person name="Schackwitz W."/>
            <person name="Schmutz J."/>
            <person name="Shahriari M."/>
            <person name="Shelest E."/>
            <person name="Silva-Franco F."/>
            <person name="Soanes D."/>
            <person name="Syed K."/>
            <person name="Tagua V.G."/>
            <person name="Talbot N.J."/>
            <person name="Thon M."/>
            <person name="De vries R.P."/>
            <person name="Wiebenga A."/>
            <person name="Yadav J.S."/>
            <person name="Braun E.L."/>
            <person name="Baker S."/>
            <person name="Garre V."/>
            <person name="Horwitz B."/>
            <person name="Torres-Martinez S."/>
            <person name="Idnurm A."/>
            <person name="Herrera-Estrella A."/>
            <person name="Gabaldon T."/>
            <person name="Grigoriev I.V."/>
        </authorList>
    </citation>
    <scope>NUCLEOTIDE SEQUENCE [LARGE SCALE GENOMIC DNA]</scope>
    <source>
        <strain evidence="2">NRRL 1555(-)</strain>
    </source>
</reference>